<sequence length="465" mass="50127">MKWLKSLGVLLFAASLYSPSAYASVEEGYLPLRSMLEQSGARVTWEQSSQTAFFTLHNGASGSVTIGSSEYEFEGTTVKLNGRIQLKGDSTYVPPGLIELVLSRLSAGQSPEPVQPDKERPQLAIVTADGETDSVDSGDDAADDPAIWLHPDDPSKSRIIATNKGGGILVYDLLGKQVQSYELGKMNNIDVRYGFPLNGKKIDIAAATNRSANTIDVFAIVPETGELKSITSQPIQPAMKEVYGFSLYHSLKTDKFYALVLGKDGEFEQIELIPGTDGITGKRVREFKVSSQAEGIVADDEYAVIYLAEEDKAIWKVGAEPGSGSKPVASVDDVNSSHLTADIEGLTLYYAADGKGYLLASSQGSSTYAVYERQGSNRYLGSFAIKDGAIDGTSETDGIDVLGFGLGDAYPNGIFVAQDDENIDNGTAVNQNFKIVAWDKLAKSFKNPLLVDNGIDPRQLVNRRK</sequence>
<comment type="caution">
    <text evidence="3">The sequence shown here is derived from an EMBL/GenBank/DDBJ whole genome shotgun (WGS) entry which is preliminary data.</text>
</comment>
<name>A0A7X3K1A2_9BACL</name>
<dbReference type="PROSITE" id="PS51662">
    <property type="entry name" value="BP_PHYTASE"/>
    <property type="match status" value="1"/>
</dbReference>
<dbReference type="InterPro" id="IPR036582">
    <property type="entry name" value="Mao_N_sf"/>
</dbReference>
<dbReference type="SUPFAM" id="SSF50956">
    <property type="entry name" value="Thermostable phytase (3-phytase)"/>
    <property type="match status" value="1"/>
</dbReference>
<dbReference type="InterPro" id="IPR011042">
    <property type="entry name" value="6-blade_b-propeller_TolB-like"/>
</dbReference>
<keyword evidence="1" id="KW-0732">Signal</keyword>
<protein>
    <submittedName>
        <fullName evidence="3">Phytase</fullName>
    </submittedName>
</protein>
<feature type="domain" description="BPP" evidence="2">
    <location>
        <begin position="116"/>
        <end position="445"/>
    </location>
</feature>
<gene>
    <name evidence="3" type="ORF">EDM21_20910</name>
</gene>
<dbReference type="Gene3D" id="2.120.10.30">
    <property type="entry name" value="TolB, C-terminal domain"/>
    <property type="match status" value="1"/>
</dbReference>
<keyword evidence="4" id="KW-1185">Reference proteome</keyword>
<feature type="chain" id="PRO_5031032501" evidence="1">
    <location>
        <begin position="24"/>
        <end position="465"/>
    </location>
</feature>
<dbReference type="OrthoDB" id="292013at2"/>
<evidence type="ECO:0000256" key="1">
    <source>
        <dbReference type="SAM" id="SignalP"/>
    </source>
</evidence>
<dbReference type="Pfam" id="PF07833">
    <property type="entry name" value="Cu_amine_oxidN1"/>
    <property type="match status" value="1"/>
</dbReference>
<evidence type="ECO:0000259" key="2">
    <source>
        <dbReference type="PROSITE" id="PS51662"/>
    </source>
</evidence>
<reference evidence="3 4" key="1">
    <citation type="journal article" date="2019" name="Microorganisms">
        <title>Paenibacillus lutrae sp. nov., A Chitinolytic Species Isolated from A River Otter in Castril Natural Park, Granada, Spain.</title>
        <authorList>
            <person name="Rodriguez M."/>
            <person name="Reina J.C."/>
            <person name="Bejar V."/>
            <person name="Llamas I."/>
        </authorList>
    </citation>
    <scope>NUCLEOTIDE SEQUENCE [LARGE SCALE GENOMIC DNA]</scope>
    <source>
        <strain evidence="3 4">N10</strain>
    </source>
</reference>
<dbReference type="InterPro" id="IPR003431">
    <property type="entry name" value="B-propeller_Phytase"/>
</dbReference>
<dbReference type="AlphaFoldDB" id="A0A7X3K1A2"/>
<dbReference type="EMBL" id="RHLK01000016">
    <property type="protein sequence ID" value="MVP01942.1"/>
    <property type="molecule type" value="Genomic_DNA"/>
</dbReference>
<accession>A0A7X3K1A2</accession>
<dbReference type="Pfam" id="PF02333">
    <property type="entry name" value="Phytase"/>
    <property type="match status" value="1"/>
</dbReference>
<evidence type="ECO:0000313" key="3">
    <source>
        <dbReference type="EMBL" id="MVP01942.1"/>
    </source>
</evidence>
<evidence type="ECO:0000313" key="4">
    <source>
        <dbReference type="Proteomes" id="UP000490800"/>
    </source>
</evidence>
<dbReference type="GO" id="GO:0016158">
    <property type="term" value="F:inositol hexakisphosphate 3-phosphatase activity"/>
    <property type="evidence" value="ECO:0007669"/>
    <property type="project" value="InterPro"/>
</dbReference>
<dbReference type="InterPro" id="IPR012854">
    <property type="entry name" value="Cu_amine_oxidase-like_N"/>
</dbReference>
<organism evidence="3 4">
    <name type="scientific">Paenibacillus lutrae</name>
    <dbReference type="NCBI Taxonomy" id="2078573"/>
    <lineage>
        <taxon>Bacteria</taxon>
        <taxon>Bacillati</taxon>
        <taxon>Bacillota</taxon>
        <taxon>Bacilli</taxon>
        <taxon>Bacillales</taxon>
        <taxon>Paenibacillaceae</taxon>
        <taxon>Paenibacillus</taxon>
    </lineage>
</organism>
<proteinExistence type="predicted"/>
<dbReference type="Gene3D" id="3.30.457.10">
    <property type="entry name" value="Copper amine oxidase-like, N-terminal domain"/>
    <property type="match status" value="1"/>
</dbReference>
<dbReference type="RefSeq" id="WP_157338426.1">
    <property type="nucleotide sequence ID" value="NZ_RHLK01000016.1"/>
</dbReference>
<dbReference type="SUPFAM" id="SSF55383">
    <property type="entry name" value="Copper amine oxidase, domain N"/>
    <property type="match status" value="1"/>
</dbReference>
<feature type="signal peptide" evidence="1">
    <location>
        <begin position="1"/>
        <end position="23"/>
    </location>
</feature>
<dbReference type="Proteomes" id="UP000490800">
    <property type="component" value="Unassembled WGS sequence"/>
</dbReference>